<feature type="transmembrane region" description="Helical" evidence="1">
    <location>
        <begin position="20"/>
        <end position="40"/>
    </location>
</feature>
<organism evidence="2">
    <name type="scientific">bioreactor metagenome</name>
    <dbReference type="NCBI Taxonomy" id="1076179"/>
    <lineage>
        <taxon>unclassified sequences</taxon>
        <taxon>metagenomes</taxon>
        <taxon>ecological metagenomes</taxon>
    </lineage>
</organism>
<accession>A0A645A4S1</accession>
<proteinExistence type="predicted"/>
<keyword evidence="1" id="KW-0812">Transmembrane</keyword>
<dbReference type="EMBL" id="VSSQ01011037">
    <property type="protein sequence ID" value="MPM45843.1"/>
    <property type="molecule type" value="Genomic_DNA"/>
</dbReference>
<dbReference type="AlphaFoldDB" id="A0A645A4S1"/>
<evidence type="ECO:0000256" key="1">
    <source>
        <dbReference type="SAM" id="Phobius"/>
    </source>
</evidence>
<keyword evidence="1" id="KW-0472">Membrane</keyword>
<comment type="caution">
    <text evidence="2">The sequence shown here is derived from an EMBL/GenBank/DDBJ whole genome shotgun (WGS) entry which is preliminary data.</text>
</comment>
<evidence type="ECO:0000313" key="2">
    <source>
        <dbReference type="EMBL" id="MPM45843.1"/>
    </source>
</evidence>
<reference evidence="2" key="1">
    <citation type="submission" date="2019-08" db="EMBL/GenBank/DDBJ databases">
        <authorList>
            <person name="Kucharzyk K."/>
            <person name="Murdoch R.W."/>
            <person name="Higgins S."/>
            <person name="Loffler F."/>
        </authorList>
    </citation>
    <scope>NUCLEOTIDE SEQUENCE</scope>
</reference>
<protein>
    <submittedName>
        <fullName evidence="2">Uncharacterized protein</fullName>
    </submittedName>
</protein>
<keyword evidence="1" id="KW-1133">Transmembrane helix</keyword>
<sequence length="45" mass="5410">MGMNFNLYYISYLEPLLKLLAYFSFISLSYWGIRALKIYINKNSH</sequence>
<gene>
    <name evidence="2" type="ORF">SDC9_92535</name>
</gene>
<name>A0A645A4S1_9ZZZZ</name>